<comment type="caution">
    <text evidence="1">The sequence shown here is derived from an EMBL/GenBank/DDBJ whole genome shotgun (WGS) entry which is preliminary data.</text>
</comment>
<protein>
    <submittedName>
        <fullName evidence="1">Uncharacterized protein</fullName>
    </submittedName>
</protein>
<gene>
    <name evidence="1" type="ORF">QE369_002035</name>
</gene>
<dbReference type="Proteomes" id="UP001255601">
    <property type="component" value="Unassembled WGS sequence"/>
</dbReference>
<dbReference type="AlphaFoldDB" id="A0AAJ2BDG9"/>
<accession>A0AAJ2BDG9</accession>
<sequence length="336" mass="36964">MRDGKGWRRLLERVFKRSSQPTPELHIPGSMASVGDLPAELMDPIVDHLVTNSPAETARDIATFRSLNKATRQFVDGDPLVRRLQLPPRAIELAGKIFAKSYPRSGLPDIPGGARRMNDPISAGDHLTAIGPVLRFLPGGARSKVVDDVRALRHPSARADAVLALAKHSDFSCLPAQDRKFLIDEGIRLLGSGGNALTFRSVASAEAIVIVRHHMAPEQKFELDQKLSGNRRLKTLFETKLRESASHNEAAGAVPRARISAGEIERLHRQVQAVSRSIGFNRMFGGSSAEHKRLQKIGAIAQALSNGVGDDYSNARNEFLQRREIRYADRSESRGR</sequence>
<evidence type="ECO:0000313" key="1">
    <source>
        <dbReference type="EMBL" id="MDR6101838.1"/>
    </source>
</evidence>
<dbReference type="EMBL" id="JAVIZC010000002">
    <property type="protein sequence ID" value="MDR6101838.1"/>
    <property type="molecule type" value="Genomic_DNA"/>
</dbReference>
<dbReference type="RefSeq" id="WP_309770747.1">
    <property type="nucleotide sequence ID" value="NZ_JAVIZC010000002.1"/>
</dbReference>
<proteinExistence type="predicted"/>
<name>A0AAJ2BDG9_9HYPH</name>
<reference evidence="1" key="1">
    <citation type="submission" date="2023-08" db="EMBL/GenBank/DDBJ databases">
        <title>Functional and genomic diversity of the sorghum phyllosphere microbiome.</title>
        <authorList>
            <person name="Shade A."/>
        </authorList>
    </citation>
    <scope>NUCLEOTIDE SEQUENCE</scope>
    <source>
        <strain evidence="1">SORGH_AS_0974</strain>
    </source>
</reference>
<evidence type="ECO:0000313" key="2">
    <source>
        <dbReference type="Proteomes" id="UP001255601"/>
    </source>
</evidence>
<organism evidence="1 2">
    <name type="scientific">Agrobacterium larrymoorei</name>
    <dbReference type="NCBI Taxonomy" id="160699"/>
    <lineage>
        <taxon>Bacteria</taxon>
        <taxon>Pseudomonadati</taxon>
        <taxon>Pseudomonadota</taxon>
        <taxon>Alphaproteobacteria</taxon>
        <taxon>Hyphomicrobiales</taxon>
        <taxon>Rhizobiaceae</taxon>
        <taxon>Rhizobium/Agrobacterium group</taxon>
        <taxon>Agrobacterium</taxon>
    </lineage>
</organism>